<dbReference type="Gene3D" id="2.60.120.380">
    <property type="match status" value="4"/>
</dbReference>
<comment type="caution">
    <text evidence="1">The sequence shown here is derived from an EMBL/GenBank/DDBJ whole genome shotgun (WGS) entry which is preliminary data.</text>
</comment>
<proteinExistence type="predicted"/>
<sequence length="725" mass="78835">MNSNLLNLDYYRRVNPDLANFTDEQATQHFFNFGLREGRDFSPVVDLDLYRAANPDLAAVGFTENRQFFDHLSNFGVGEGRLFSNTFHADFYRASHSDLIAIGFDNEQLFDHFLQFGINEGRVASNTFDIDFYLNSNPDLVAAGLDNRQGLNHFSRFGINEGRITSPQFDVGTYLGIHPDLVAAGLTSAQAFDHYQIFGFNERRFAAPVLPVPGDPGDTIETSFDLGTIVFGNRRFSDSLVTGDLRDIYQFTLARPSAVNLDFTVQGVSIFENTQVSLLGRSGDGPEFDEILDTDGRLSANISGVLPAGTYGLSVRTNQRPGFEMFREYEGSILATPVAGLPADRAGNSASAARDLGVLTTVQTFNDDLGLFDTADVYRFTLDATTNIEAVIDGNSHNAIVEIAEDLNNNGEIDGPQVGPEIFATANSESGLGFSLDAGTYFLRLRRDRVDTNYNLTLSPQASRLPPDGAGNTLSSALDLGVLSAGRSFSDTVSTADGIDYYQFEIDTPTNVGIVLDSVGGSPVLAIGRNLNGGDDRVLESIEILQQHFRDIGNIPQQQAWSLSLTPGTYFALVGSVAPISVPYNLNIAPTPPPGLPPDGAGSSSDTARNLDVLTGMETFSDSIGVADRTDYYRFVLDRPSTVDLLLEVAENRFSNTTRFDFFTDANANNIAPEMGESSRSIALDFATLRAETSLALDPGVYFVRVFNEIGDANINYELNLSATF</sequence>
<name>A0A928VX78_9CYAN</name>
<evidence type="ECO:0008006" key="3">
    <source>
        <dbReference type="Google" id="ProtNLM"/>
    </source>
</evidence>
<evidence type="ECO:0000313" key="1">
    <source>
        <dbReference type="EMBL" id="MBE9041944.1"/>
    </source>
</evidence>
<dbReference type="SUPFAM" id="SSF89260">
    <property type="entry name" value="Collagen-binding domain"/>
    <property type="match status" value="3"/>
</dbReference>
<dbReference type="Proteomes" id="UP000621799">
    <property type="component" value="Unassembled WGS sequence"/>
</dbReference>
<evidence type="ECO:0000313" key="2">
    <source>
        <dbReference type="Proteomes" id="UP000621799"/>
    </source>
</evidence>
<protein>
    <recommendedName>
        <fullName evidence="3">Peptidase C-terminal archaeal/bacterial domain-containing protein</fullName>
    </recommendedName>
</protein>
<dbReference type="EMBL" id="JADEXN010000271">
    <property type="protein sequence ID" value="MBE9041944.1"/>
    <property type="molecule type" value="Genomic_DNA"/>
</dbReference>
<gene>
    <name evidence="1" type="ORF">IQ235_14265</name>
</gene>
<organism evidence="1 2">
    <name type="scientific">Zarconia navalis LEGE 11467</name>
    <dbReference type="NCBI Taxonomy" id="1828826"/>
    <lineage>
        <taxon>Bacteria</taxon>
        <taxon>Bacillati</taxon>
        <taxon>Cyanobacteriota</taxon>
        <taxon>Cyanophyceae</taxon>
        <taxon>Oscillatoriophycideae</taxon>
        <taxon>Oscillatoriales</taxon>
        <taxon>Oscillatoriales incertae sedis</taxon>
        <taxon>Zarconia</taxon>
        <taxon>Zarconia navalis</taxon>
    </lineage>
</organism>
<reference evidence="1" key="1">
    <citation type="submission" date="2020-10" db="EMBL/GenBank/DDBJ databases">
        <authorList>
            <person name="Castelo-Branco R."/>
            <person name="Eusebio N."/>
            <person name="Adriana R."/>
            <person name="Vieira A."/>
            <person name="Brugerolle De Fraissinette N."/>
            <person name="Rezende De Castro R."/>
            <person name="Schneider M.P."/>
            <person name="Vasconcelos V."/>
            <person name="Leao P.N."/>
        </authorList>
    </citation>
    <scope>NUCLEOTIDE SEQUENCE</scope>
    <source>
        <strain evidence="1">LEGE 11467</strain>
    </source>
</reference>
<accession>A0A928VX78</accession>
<dbReference type="RefSeq" id="WP_264322133.1">
    <property type="nucleotide sequence ID" value="NZ_JADEXN010000271.1"/>
</dbReference>
<keyword evidence="2" id="KW-1185">Reference proteome</keyword>
<dbReference type="AlphaFoldDB" id="A0A928VX78"/>